<dbReference type="GO" id="GO:0005524">
    <property type="term" value="F:ATP binding"/>
    <property type="evidence" value="ECO:0007669"/>
    <property type="project" value="UniProtKB-KW"/>
</dbReference>
<proteinExistence type="inferred from homology"/>
<protein>
    <recommendedName>
        <fullName evidence="13">Serine/threonine-protein kinase RIO2</fullName>
        <ecNumber evidence="3">2.7.11.1</ecNumber>
    </recommendedName>
    <alternativeName>
        <fullName evidence="14">Serine/threonine-protein kinase rio2</fullName>
    </alternativeName>
</protein>
<keyword evidence="9" id="KW-0067">ATP-binding</keyword>
<evidence type="ECO:0000256" key="14">
    <source>
        <dbReference type="ARBA" id="ARBA00068837"/>
    </source>
</evidence>
<sequence>MKLDQDLIHYLTKEDFRVLTAIEMGMKNHELVPAQLIQSIAKLKRANTFKIIQNLLKHKLIMHKNTKCDGYALNYPGYDYLALRVFMKRGHITKIGSKFGVGKESDIYLCETPEGENIIVKLERLGRTSFRAVKDKRDYLKHRTSFSWFYISRLAAKKEYAFMKALYERGFPTPKPIDYNRHAILMSRVDAYPMTHIAEMINPKEVYIKLMNLCIQLAENGLIHGDFNEFNLMIDDKENVTLIDFPQMISIDHKDAKFYFNRDVQCIQKYFDRKYNMIFEDKPTLDNDVQRKEDIIDIEKEENETIELIQITDQQNQEETKSENSHEEPEAEGEGGDQETEGEKEAQEEKEQESEAEGEGEQHETDTQASKFKTRKVINKEYVRDKVKIEKMRMKEKAKYKRNVNKAKNKGKKKQANFDDYL</sequence>
<dbReference type="InterPro" id="IPR036390">
    <property type="entry name" value="WH_DNA-bd_sf"/>
</dbReference>
<evidence type="ECO:0000256" key="7">
    <source>
        <dbReference type="ARBA" id="ARBA00022741"/>
    </source>
</evidence>
<keyword evidence="10" id="KW-0460">Magnesium</keyword>
<comment type="caution">
    <text evidence="17">The sequence shown here is derived from an EMBL/GenBank/DDBJ whole genome shotgun (WGS) entry which is preliminary data.</text>
</comment>
<dbReference type="InterPro" id="IPR030484">
    <property type="entry name" value="Rio2"/>
</dbReference>
<keyword evidence="4" id="KW-0723">Serine/threonine-protein kinase</keyword>
<keyword evidence="6" id="KW-0479">Metal-binding</keyword>
<evidence type="ECO:0000256" key="4">
    <source>
        <dbReference type="ARBA" id="ARBA00022527"/>
    </source>
</evidence>
<evidence type="ECO:0000256" key="2">
    <source>
        <dbReference type="ARBA" id="ARBA00009196"/>
    </source>
</evidence>
<dbReference type="GO" id="GO:0005634">
    <property type="term" value="C:nucleus"/>
    <property type="evidence" value="ECO:0007669"/>
    <property type="project" value="TreeGrafter"/>
</dbReference>
<dbReference type="GO" id="GO:0046872">
    <property type="term" value="F:metal ion binding"/>
    <property type="evidence" value="ECO:0007669"/>
    <property type="project" value="UniProtKB-KW"/>
</dbReference>
<dbReference type="FunFam" id="1.10.10.10:FF:000053">
    <property type="entry name" value="Serine/threonine-protein kinase RIO2"/>
    <property type="match status" value="1"/>
</dbReference>
<evidence type="ECO:0000256" key="13">
    <source>
        <dbReference type="ARBA" id="ARBA00068353"/>
    </source>
</evidence>
<dbReference type="Pfam" id="PF01163">
    <property type="entry name" value="RIO1"/>
    <property type="match status" value="1"/>
</dbReference>
<keyword evidence="18" id="KW-1185">Reference proteome</keyword>
<comment type="catalytic activity">
    <reaction evidence="11">
        <text>L-threonyl-[protein] + ATP = O-phospho-L-threonyl-[protein] + ADP + H(+)</text>
        <dbReference type="Rhea" id="RHEA:46608"/>
        <dbReference type="Rhea" id="RHEA-COMP:11060"/>
        <dbReference type="Rhea" id="RHEA-COMP:11605"/>
        <dbReference type="ChEBI" id="CHEBI:15378"/>
        <dbReference type="ChEBI" id="CHEBI:30013"/>
        <dbReference type="ChEBI" id="CHEBI:30616"/>
        <dbReference type="ChEBI" id="CHEBI:61977"/>
        <dbReference type="ChEBI" id="CHEBI:456216"/>
        <dbReference type="EC" id="2.7.11.1"/>
    </reaction>
</comment>
<evidence type="ECO:0000313" key="17">
    <source>
        <dbReference type="EMBL" id="CAI2369624.1"/>
    </source>
</evidence>
<evidence type="ECO:0000256" key="6">
    <source>
        <dbReference type="ARBA" id="ARBA00022723"/>
    </source>
</evidence>
<dbReference type="InterPro" id="IPR036388">
    <property type="entry name" value="WH-like_DNA-bd_sf"/>
</dbReference>
<dbReference type="InterPro" id="IPR000687">
    <property type="entry name" value="RIO_kinase"/>
</dbReference>
<dbReference type="InterPro" id="IPR015285">
    <property type="entry name" value="RIO2_wHTH_N"/>
</dbReference>
<feature type="compositionally biased region" description="Basic residues" evidence="15">
    <location>
        <begin position="398"/>
        <end position="415"/>
    </location>
</feature>
<dbReference type="FunFam" id="3.30.200.20:FF:000052">
    <property type="entry name" value="Serine/threonine-protein kinase RIO2"/>
    <property type="match status" value="1"/>
</dbReference>
<feature type="compositionally biased region" description="Basic and acidic residues" evidence="15">
    <location>
        <begin position="318"/>
        <end position="328"/>
    </location>
</feature>
<gene>
    <name evidence="17" type="ORF">ECRASSUSDP1_LOCUS10927</name>
</gene>
<dbReference type="CDD" id="cd05144">
    <property type="entry name" value="RIO2_C"/>
    <property type="match status" value="1"/>
</dbReference>
<dbReference type="InterPro" id="IPR018935">
    <property type="entry name" value="RIO_kinase_CS"/>
</dbReference>
<comment type="catalytic activity">
    <reaction evidence="12">
        <text>L-seryl-[protein] + ATP = O-phospho-L-seryl-[protein] + ADP + H(+)</text>
        <dbReference type="Rhea" id="RHEA:17989"/>
        <dbReference type="Rhea" id="RHEA-COMP:9863"/>
        <dbReference type="Rhea" id="RHEA-COMP:11604"/>
        <dbReference type="ChEBI" id="CHEBI:15378"/>
        <dbReference type="ChEBI" id="CHEBI:29999"/>
        <dbReference type="ChEBI" id="CHEBI:30616"/>
        <dbReference type="ChEBI" id="CHEBI:83421"/>
        <dbReference type="ChEBI" id="CHEBI:456216"/>
        <dbReference type="EC" id="2.7.11.1"/>
    </reaction>
</comment>
<dbReference type="GO" id="GO:0005829">
    <property type="term" value="C:cytosol"/>
    <property type="evidence" value="ECO:0007669"/>
    <property type="project" value="TreeGrafter"/>
</dbReference>
<dbReference type="Gene3D" id="1.10.10.10">
    <property type="entry name" value="Winged helix-like DNA-binding domain superfamily/Winged helix DNA-binding domain"/>
    <property type="match status" value="1"/>
</dbReference>
<dbReference type="InterPro" id="IPR018934">
    <property type="entry name" value="RIO_dom"/>
</dbReference>
<feature type="region of interest" description="Disordered" evidence="15">
    <location>
        <begin position="306"/>
        <end position="376"/>
    </location>
</feature>
<feature type="region of interest" description="Disordered" evidence="15">
    <location>
        <begin position="393"/>
        <end position="422"/>
    </location>
</feature>
<dbReference type="AlphaFoldDB" id="A0AAD1XAX2"/>
<evidence type="ECO:0000256" key="12">
    <source>
        <dbReference type="ARBA" id="ARBA00048679"/>
    </source>
</evidence>
<dbReference type="Proteomes" id="UP001295684">
    <property type="component" value="Unassembled WGS sequence"/>
</dbReference>
<dbReference type="GO" id="GO:0030688">
    <property type="term" value="C:preribosome, small subunit precursor"/>
    <property type="evidence" value="ECO:0007669"/>
    <property type="project" value="TreeGrafter"/>
</dbReference>
<dbReference type="Gene3D" id="3.30.200.20">
    <property type="entry name" value="Phosphorylase Kinase, domain 1"/>
    <property type="match status" value="1"/>
</dbReference>
<evidence type="ECO:0000256" key="8">
    <source>
        <dbReference type="ARBA" id="ARBA00022777"/>
    </source>
</evidence>
<dbReference type="Gene3D" id="1.10.510.10">
    <property type="entry name" value="Transferase(Phosphotransferase) domain 1"/>
    <property type="match status" value="1"/>
</dbReference>
<feature type="compositionally biased region" description="Acidic residues" evidence="15">
    <location>
        <begin position="329"/>
        <end position="340"/>
    </location>
</feature>
<evidence type="ECO:0000256" key="10">
    <source>
        <dbReference type="ARBA" id="ARBA00022842"/>
    </source>
</evidence>
<keyword evidence="5" id="KW-0808">Transferase</keyword>
<evidence type="ECO:0000256" key="11">
    <source>
        <dbReference type="ARBA" id="ARBA00047899"/>
    </source>
</evidence>
<feature type="compositionally biased region" description="Acidic residues" evidence="15">
    <location>
        <begin position="350"/>
        <end position="359"/>
    </location>
</feature>
<dbReference type="InterPro" id="IPR011009">
    <property type="entry name" value="Kinase-like_dom_sf"/>
</dbReference>
<name>A0AAD1XAX2_EUPCR</name>
<evidence type="ECO:0000256" key="15">
    <source>
        <dbReference type="SAM" id="MobiDB-lite"/>
    </source>
</evidence>
<dbReference type="GO" id="GO:0030490">
    <property type="term" value="P:maturation of SSU-rRNA"/>
    <property type="evidence" value="ECO:0007669"/>
    <property type="project" value="TreeGrafter"/>
</dbReference>
<feature type="domain" description="RIO kinase" evidence="16">
    <location>
        <begin position="64"/>
        <end position="297"/>
    </location>
</feature>
<keyword evidence="7" id="KW-0547">Nucleotide-binding</keyword>
<evidence type="ECO:0000256" key="1">
    <source>
        <dbReference type="ARBA" id="ARBA00001946"/>
    </source>
</evidence>
<dbReference type="PANTHER" id="PTHR45852">
    <property type="entry name" value="SER/THR-PROTEIN KINASE RIO2"/>
    <property type="match status" value="1"/>
</dbReference>
<accession>A0AAD1XAX2</accession>
<dbReference type="PANTHER" id="PTHR45852:SF1">
    <property type="entry name" value="SERINE_THREONINE-PROTEIN KINASE RIO2"/>
    <property type="match status" value="1"/>
</dbReference>
<evidence type="ECO:0000256" key="9">
    <source>
        <dbReference type="ARBA" id="ARBA00022840"/>
    </source>
</evidence>
<keyword evidence="8" id="KW-0418">Kinase</keyword>
<dbReference type="Pfam" id="PF09202">
    <property type="entry name" value="Rio2_N"/>
    <property type="match status" value="1"/>
</dbReference>
<evidence type="ECO:0000313" key="18">
    <source>
        <dbReference type="Proteomes" id="UP001295684"/>
    </source>
</evidence>
<comment type="similarity">
    <text evidence="2">Belongs to the protein kinase superfamily. RIO-type Ser/Thr kinase family.</text>
</comment>
<dbReference type="GO" id="GO:0004674">
    <property type="term" value="F:protein serine/threonine kinase activity"/>
    <property type="evidence" value="ECO:0007669"/>
    <property type="project" value="UniProtKB-KW"/>
</dbReference>
<reference evidence="17" key="1">
    <citation type="submission" date="2023-07" db="EMBL/GenBank/DDBJ databases">
        <authorList>
            <consortium name="AG Swart"/>
            <person name="Singh M."/>
            <person name="Singh A."/>
            <person name="Seah K."/>
            <person name="Emmerich C."/>
        </authorList>
    </citation>
    <scope>NUCLEOTIDE SEQUENCE</scope>
    <source>
        <strain evidence="17">DP1</strain>
    </source>
</reference>
<dbReference type="EC" id="2.7.11.1" evidence="3"/>
<evidence type="ECO:0000256" key="5">
    <source>
        <dbReference type="ARBA" id="ARBA00022679"/>
    </source>
</evidence>
<dbReference type="SUPFAM" id="SSF46785">
    <property type="entry name" value="Winged helix' DNA-binding domain"/>
    <property type="match status" value="1"/>
</dbReference>
<comment type="cofactor">
    <cofactor evidence="1">
        <name>Mg(2+)</name>
        <dbReference type="ChEBI" id="CHEBI:18420"/>
    </cofactor>
</comment>
<organism evidence="17 18">
    <name type="scientific">Euplotes crassus</name>
    <dbReference type="NCBI Taxonomy" id="5936"/>
    <lineage>
        <taxon>Eukaryota</taxon>
        <taxon>Sar</taxon>
        <taxon>Alveolata</taxon>
        <taxon>Ciliophora</taxon>
        <taxon>Intramacronucleata</taxon>
        <taxon>Spirotrichea</taxon>
        <taxon>Hypotrichia</taxon>
        <taxon>Euplotida</taxon>
        <taxon>Euplotidae</taxon>
        <taxon>Moneuplotes</taxon>
    </lineage>
</organism>
<dbReference type="SMART" id="SM00090">
    <property type="entry name" value="RIO"/>
    <property type="match status" value="1"/>
</dbReference>
<dbReference type="SUPFAM" id="SSF56112">
    <property type="entry name" value="Protein kinase-like (PK-like)"/>
    <property type="match status" value="1"/>
</dbReference>
<evidence type="ECO:0000259" key="16">
    <source>
        <dbReference type="SMART" id="SM00090"/>
    </source>
</evidence>
<dbReference type="PROSITE" id="PS01245">
    <property type="entry name" value="RIO1"/>
    <property type="match status" value="1"/>
</dbReference>
<evidence type="ECO:0000256" key="3">
    <source>
        <dbReference type="ARBA" id="ARBA00012513"/>
    </source>
</evidence>
<dbReference type="EMBL" id="CAMPGE010010778">
    <property type="protein sequence ID" value="CAI2369624.1"/>
    <property type="molecule type" value="Genomic_DNA"/>
</dbReference>